<reference evidence="3" key="1">
    <citation type="submission" date="2016-11" db="UniProtKB">
        <authorList>
            <consortium name="WormBaseParasite"/>
        </authorList>
    </citation>
    <scope>IDENTIFICATION</scope>
</reference>
<proteinExistence type="predicted"/>
<keyword evidence="1" id="KW-1133">Transmembrane helix</keyword>
<sequence length="95" mass="11248">MNYYFRYVKLILIEINCIEFYNNELTSLYYMLKFYGIGKVLQTRCLLGFILPLIGLGLWNNNNSIKIIRYFRNLPETNALSQNCEYTTIVSKISN</sequence>
<accession>A0A1I7WF05</accession>
<dbReference type="Proteomes" id="UP000095283">
    <property type="component" value="Unplaced"/>
</dbReference>
<dbReference type="AlphaFoldDB" id="A0A1I7WF05"/>
<evidence type="ECO:0000256" key="1">
    <source>
        <dbReference type="SAM" id="Phobius"/>
    </source>
</evidence>
<organism evidence="2 3">
    <name type="scientific">Heterorhabditis bacteriophora</name>
    <name type="common">Entomopathogenic nematode worm</name>
    <dbReference type="NCBI Taxonomy" id="37862"/>
    <lineage>
        <taxon>Eukaryota</taxon>
        <taxon>Metazoa</taxon>
        <taxon>Ecdysozoa</taxon>
        <taxon>Nematoda</taxon>
        <taxon>Chromadorea</taxon>
        <taxon>Rhabditida</taxon>
        <taxon>Rhabditina</taxon>
        <taxon>Rhabditomorpha</taxon>
        <taxon>Strongyloidea</taxon>
        <taxon>Heterorhabditidae</taxon>
        <taxon>Heterorhabditis</taxon>
    </lineage>
</organism>
<evidence type="ECO:0000313" key="2">
    <source>
        <dbReference type="Proteomes" id="UP000095283"/>
    </source>
</evidence>
<keyword evidence="1" id="KW-0472">Membrane</keyword>
<keyword evidence="1" id="KW-0812">Transmembrane</keyword>
<protein>
    <submittedName>
        <fullName evidence="3">Uncharacterized protein</fullName>
    </submittedName>
</protein>
<name>A0A1I7WF05_HETBA</name>
<keyword evidence="2" id="KW-1185">Reference proteome</keyword>
<evidence type="ECO:0000313" key="3">
    <source>
        <dbReference type="WBParaSite" id="Hba_03509"/>
    </source>
</evidence>
<dbReference type="WBParaSite" id="Hba_03509">
    <property type="protein sequence ID" value="Hba_03509"/>
    <property type="gene ID" value="Hba_03509"/>
</dbReference>
<feature type="transmembrane region" description="Helical" evidence="1">
    <location>
        <begin position="41"/>
        <end position="59"/>
    </location>
</feature>